<feature type="compositionally biased region" description="Low complexity" evidence="1">
    <location>
        <begin position="29"/>
        <end position="56"/>
    </location>
</feature>
<feature type="region of interest" description="Disordered" evidence="1">
    <location>
        <begin position="1"/>
        <end position="105"/>
    </location>
</feature>
<accession>A0A2T7BYS1</accession>
<name>A0A2T7BYS1_9POAL</name>
<dbReference type="Proteomes" id="UP000244336">
    <property type="component" value="Chromosome 9"/>
</dbReference>
<dbReference type="Gramene" id="PUZ36207">
    <property type="protein sequence ID" value="PUZ36207"/>
    <property type="gene ID" value="GQ55_9G020000"/>
</dbReference>
<dbReference type="EMBL" id="CM009757">
    <property type="protein sequence ID" value="PUZ36207.1"/>
    <property type="molecule type" value="Genomic_DNA"/>
</dbReference>
<organism evidence="2 3">
    <name type="scientific">Panicum hallii var. hallii</name>
    <dbReference type="NCBI Taxonomy" id="1504633"/>
    <lineage>
        <taxon>Eukaryota</taxon>
        <taxon>Viridiplantae</taxon>
        <taxon>Streptophyta</taxon>
        <taxon>Embryophyta</taxon>
        <taxon>Tracheophyta</taxon>
        <taxon>Spermatophyta</taxon>
        <taxon>Magnoliopsida</taxon>
        <taxon>Liliopsida</taxon>
        <taxon>Poales</taxon>
        <taxon>Poaceae</taxon>
        <taxon>PACMAD clade</taxon>
        <taxon>Panicoideae</taxon>
        <taxon>Panicodae</taxon>
        <taxon>Paniceae</taxon>
        <taxon>Panicinae</taxon>
        <taxon>Panicum</taxon>
        <taxon>Panicum sect. Panicum</taxon>
    </lineage>
</organism>
<gene>
    <name evidence="2" type="ORF">GQ55_9G020000</name>
</gene>
<feature type="compositionally biased region" description="Low complexity" evidence="1">
    <location>
        <begin position="88"/>
        <end position="105"/>
    </location>
</feature>
<sequence length="437" mass="47894">MAGSSGGAASSSRTVPENRFYNPPHVRRQQQQQQQQRLQGQRSASPSLSPSPSPRSARQKPPPPPPGAIAVAVAASVDVDSRVDSDDSSSTTSSKPSVASTAATTTTAVEVNVTTAGATAAEEAGNLERFLTSTTPSVPAQYLPKTRLRLRRSGDAMDSRPYFCLGDLWESFREWSAYGAGVPLVLNGRDSVIQYYVPYLSAIQLYADPSRPASRNRRLGDESDGESMDTSSESSIENDVDRLRVSAVEATHRLENGGLQSDDGEHDASSSFPMFEYLEKDPPYGREPLTDKVSTLADRFPALKTFKSCDLLPSSWMSVAWYPIYRIPTGPTLKDLDACFLTFHCLATPCKDCDPSMPACPGFGGINRCANATGKLSLPIFGLAPYKFRASIWASDGTQERERVTLLMQEADSWLRRIRVDHPDFRFFASHFNTTWR</sequence>
<dbReference type="AlphaFoldDB" id="A0A2T7BYS1"/>
<feature type="region of interest" description="Disordered" evidence="1">
    <location>
        <begin position="211"/>
        <end position="238"/>
    </location>
</feature>
<evidence type="ECO:0000313" key="3">
    <source>
        <dbReference type="Proteomes" id="UP000244336"/>
    </source>
</evidence>
<dbReference type="PANTHER" id="PTHR31343">
    <property type="entry name" value="T15D22.8"/>
    <property type="match status" value="1"/>
</dbReference>
<dbReference type="OrthoDB" id="1896065at2759"/>
<proteinExistence type="predicted"/>
<evidence type="ECO:0000256" key="1">
    <source>
        <dbReference type="SAM" id="MobiDB-lite"/>
    </source>
</evidence>
<protein>
    <recommendedName>
        <fullName evidence="4">DUF789 domain-containing protein</fullName>
    </recommendedName>
</protein>
<reference evidence="2 3" key="1">
    <citation type="submission" date="2018-04" db="EMBL/GenBank/DDBJ databases">
        <title>WGS assembly of Panicum hallii var. hallii HAL2.</title>
        <authorList>
            <person name="Lovell J."/>
            <person name="Jenkins J."/>
            <person name="Lowry D."/>
            <person name="Mamidi S."/>
            <person name="Sreedasyam A."/>
            <person name="Weng X."/>
            <person name="Barry K."/>
            <person name="Bonette J."/>
            <person name="Campitelli B."/>
            <person name="Daum C."/>
            <person name="Gordon S."/>
            <person name="Gould B."/>
            <person name="Lipzen A."/>
            <person name="MacQueen A."/>
            <person name="Palacio-Mejia J."/>
            <person name="Plott C."/>
            <person name="Shakirov E."/>
            <person name="Shu S."/>
            <person name="Yoshinaga Y."/>
            <person name="Zane M."/>
            <person name="Rokhsar D."/>
            <person name="Grimwood J."/>
            <person name="Schmutz J."/>
            <person name="Juenger T."/>
        </authorList>
    </citation>
    <scope>NUCLEOTIDE SEQUENCE [LARGE SCALE GENOMIC DNA]</scope>
    <source>
        <strain evidence="3">cv. HAL2</strain>
    </source>
</reference>
<dbReference type="InterPro" id="IPR008507">
    <property type="entry name" value="DUF789"/>
</dbReference>
<feature type="compositionally biased region" description="Low complexity" evidence="1">
    <location>
        <begin position="68"/>
        <end position="78"/>
    </location>
</feature>
<feature type="compositionally biased region" description="Polar residues" evidence="1">
    <location>
        <begin position="228"/>
        <end position="237"/>
    </location>
</feature>
<evidence type="ECO:0000313" key="2">
    <source>
        <dbReference type="EMBL" id="PUZ36207.1"/>
    </source>
</evidence>
<keyword evidence="3" id="KW-1185">Reference proteome</keyword>
<evidence type="ECO:0008006" key="4">
    <source>
        <dbReference type="Google" id="ProtNLM"/>
    </source>
</evidence>
<dbReference type="Pfam" id="PF05623">
    <property type="entry name" value="DUF789"/>
    <property type="match status" value="1"/>
</dbReference>
<dbReference type="PANTHER" id="PTHR31343:SF44">
    <property type="entry name" value="DUF789 FAMILY PROTEIN"/>
    <property type="match status" value="1"/>
</dbReference>